<gene>
    <name evidence="1" type="ORF">COHA_005016</name>
</gene>
<organism evidence="1 2">
    <name type="scientific">Chlorella ohadii</name>
    <dbReference type="NCBI Taxonomy" id="2649997"/>
    <lineage>
        <taxon>Eukaryota</taxon>
        <taxon>Viridiplantae</taxon>
        <taxon>Chlorophyta</taxon>
        <taxon>core chlorophytes</taxon>
        <taxon>Trebouxiophyceae</taxon>
        <taxon>Chlorellales</taxon>
        <taxon>Chlorellaceae</taxon>
        <taxon>Chlorella clade</taxon>
        <taxon>Chlorella</taxon>
    </lineage>
</organism>
<dbReference type="AlphaFoldDB" id="A0AAD5H249"/>
<protein>
    <submittedName>
        <fullName evidence="1">Uncharacterized protein</fullName>
    </submittedName>
</protein>
<evidence type="ECO:0000313" key="2">
    <source>
        <dbReference type="Proteomes" id="UP001205105"/>
    </source>
</evidence>
<keyword evidence="2" id="KW-1185">Reference proteome</keyword>
<name>A0AAD5H249_9CHLO</name>
<accession>A0AAD5H249</accession>
<comment type="caution">
    <text evidence="1">The sequence shown here is derived from an EMBL/GenBank/DDBJ whole genome shotgun (WGS) entry which is preliminary data.</text>
</comment>
<sequence>MLFAQASSACNRKMREISDGQVANICSSTCQTSECQDVSNCLLAAVPVSIVDCAQECLTADDAIGVNCAKAIYMRQAQDFSSWALALTTGQQLPAEADNFLRTITDAYAQVGAGRRRLLAGAWDSASLSQKIDYLFSSASHAAAFMAACTQRSA</sequence>
<dbReference type="Proteomes" id="UP001205105">
    <property type="component" value="Unassembled WGS sequence"/>
</dbReference>
<proteinExistence type="predicted"/>
<reference evidence="1" key="1">
    <citation type="submission" date="2020-11" db="EMBL/GenBank/DDBJ databases">
        <title>Chlorella ohadii genome sequencing and assembly.</title>
        <authorList>
            <person name="Murik O."/>
            <person name="Treves H."/>
            <person name="Kedem I."/>
            <person name="Shotland Y."/>
            <person name="Kaplan A."/>
        </authorList>
    </citation>
    <scope>NUCLEOTIDE SEQUENCE</scope>
    <source>
        <strain evidence="1">1</strain>
    </source>
</reference>
<dbReference type="EMBL" id="JADXDR010000064">
    <property type="protein sequence ID" value="KAI7841399.1"/>
    <property type="molecule type" value="Genomic_DNA"/>
</dbReference>
<evidence type="ECO:0000313" key="1">
    <source>
        <dbReference type="EMBL" id="KAI7841399.1"/>
    </source>
</evidence>